<dbReference type="InterPro" id="IPR024079">
    <property type="entry name" value="MetalloPept_cat_dom_sf"/>
</dbReference>
<dbReference type="EMBL" id="LUUH01000066">
    <property type="protein sequence ID" value="OAI01741.1"/>
    <property type="molecule type" value="Genomic_DNA"/>
</dbReference>
<accession>A0A177M7Z8</accession>
<comment type="caution">
    <text evidence="3">The sequence shown here is derived from an EMBL/GenBank/DDBJ whole genome shotgun (WGS) entry which is preliminary data.</text>
</comment>
<dbReference type="InterPro" id="IPR006026">
    <property type="entry name" value="Peptidase_Metallo"/>
</dbReference>
<dbReference type="SUPFAM" id="SSF55486">
    <property type="entry name" value="Metalloproteases ('zincins'), catalytic domain"/>
    <property type="match status" value="1"/>
</dbReference>
<dbReference type="GO" id="GO:0008270">
    <property type="term" value="F:zinc ion binding"/>
    <property type="evidence" value="ECO:0007669"/>
    <property type="project" value="InterPro"/>
</dbReference>
<dbReference type="Gene3D" id="3.40.390.10">
    <property type="entry name" value="Collagenase (Catalytic Domain)"/>
    <property type="match status" value="1"/>
</dbReference>
<sequence length="268" mass="29370">MRKLILITLTNLTLCCGAIAAQSDYEAAFLAAKENPTDKAKVEAFAKLLPKHGDRYVVDGDVLVTDRQLVGYLMEHSAPAAPVKGELIVNIADGHLDKWGRDERILTYQIDTAGFGDKTDMVRKNLAAAAKEWTNACGKKCGIRFQEHTGEGEPTFKVRKVSGAPFIAAAFFPSTAPIDRVLEVDDQYFTTTFDKVGVFRHELGHVLGYRHEHIQGIPGCKQEGGERKAITPYDGKSVMHYLCGGAGNPKLTLSSQDKDGHTQNYSTD</sequence>
<dbReference type="AlphaFoldDB" id="A0A177M7Z8"/>
<dbReference type="RefSeq" id="WP_064037493.1">
    <property type="nucleotide sequence ID" value="NZ_LUUH01000066.1"/>
</dbReference>
<dbReference type="Proteomes" id="UP000077763">
    <property type="component" value="Unassembled WGS sequence"/>
</dbReference>
<feature type="domain" description="Peptidase metallopeptidase" evidence="2">
    <location>
        <begin position="95"/>
        <end position="245"/>
    </location>
</feature>
<feature type="signal peptide" evidence="1">
    <location>
        <begin position="1"/>
        <end position="20"/>
    </location>
</feature>
<evidence type="ECO:0000313" key="4">
    <source>
        <dbReference type="Proteomes" id="UP000077763"/>
    </source>
</evidence>
<evidence type="ECO:0000313" key="3">
    <source>
        <dbReference type="EMBL" id="OAI01741.1"/>
    </source>
</evidence>
<name>A0A177M7Z8_METMH</name>
<dbReference type="GO" id="GO:0006508">
    <property type="term" value="P:proteolysis"/>
    <property type="evidence" value="ECO:0007669"/>
    <property type="project" value="InterPro"/>
</dbReference>
<evidence type="ECO:0000259" key="2">
    <source>
        <dbReference type="SMART" id="SM00235"/>
    </source>
</evidence>
<feature type="chain" id="PRO_5008067716" description="Peptidase metallopeptidase domain-containing protein" evidence="1">
    <location>
        <begin position="21"/>
        <end position="268"/>
    </location>
</feature>
<keyword evidence="1" id="KW-0732">Signal</keyword>
<protein>
    <recommendedName>
        <fullName evidence="2">Peptidase metallopeptidase domain-containing protein</fullName>
    </recommendedName>
</protein>
<gene>
    <name evidence="3" type="ORF">A1353_00545</name>
</gene>
<proteinExistence type="predicted"/>
<reference evidence="3 4" key="1">
    <citation type="submission" date="2016-03" db="EMBL/GenBank/DDBJ databases">
        <authorList>
            <person name="Ploux O."/>
        </authorList>
    </citation>
    <scope>NUCLEOTIDE SEQUENCE [LARGE SCALE GENOMIC DNA]</scope>
    <source>
        <strain evidence="3 4">R-45371</strain>
    </source>
</reference>
<dbReference type="SMART" id="SM00235">
    <property type="entry name" value="ZnMc"/>
    <property type="match status" value="1"/>
</dbReference>
<evidence type="ECO:0000256" key="1">
    <source>
        <dbReference type="SAM" id="SignalP"/>
    </source>
</evidence>
<organism evidence="3 4">
    <name type="scientific">Methylomonas methanica</name>
    <dbReference type="NCBI Taxonomy" id="421"/>
    <lineage>
        <taxon>Bacteria</taxon>
        <taxon>Pseudomonadati</taxon>
        <taxon>Pseudomonadota</taxon>
        <taxon>Gammaproteobacteria</taxon>
        <taxon>Methylococcales</taxon>
        <taxon>Methylococcaceae</taxon>
        <taxon>Methylomonas</taxon>
    </lineage>
</organism>
<dbReference type="GO" id="GO:0008237">
    <property type="term" value="F:metallopeptidase activity"/>
    <property type="evidence" value="ECO:0007669"/>
    <property type="project" value="InterPro"/>
</dbReference>